<accession>A0A183HD37</accession>
<organism evidence="3">
    <name type="scientific">Onchocerca flexuosa</name>
    <dbReference type="NCBI Taxonomy" id="387005"/>
    <lineage>
        <taxon>Eukaryota</taxon>
        <taxon>Metazoa</taxon>
        <taxon>Ecdysozoa</taxon>
        <taxon>Nematoda</taxon>
        <taxon>Chromadorea</taxon>
        <taxon>Rhabditida</taxon>
        <taxon>Spirurina</taxon>
        <taxon>Spiruromorpha</taxon>
        <taxon>Filarioidea</taxon>
        <taxon>Onchocercidae</taxon>
        <taxon>Onchocerca</taxon>
    </lineage>
</organism>
<evidence type="ECO:0000313" key="1">
    <source>
        <dbReference type="EMBL" id="VDO43005.1"/>
    </source>
</evidence>
<dbReference type="AlphaFoldDB" id="A0A183HD37"/>
<evidence type="ECO:0000313" key="2">
    <source>
        <dbReference type="Proteomes" id="UP000267606"/>
    </source>
</evidence>
<reference evidence="1 2" key="2">
    <citation type="submission" date="2018-11" db="EMBL/GenBank/DDBJ databases">
        <authorList>
            <consortium name="Pathogen Informatics"/>
        </authorList>
    </citation>
    <scope>NUCLEOTIDE SEQUENCE [LARGE SCALE GENOMIC DNA]</scope>
</reference>
<reference evidence="3" key="1">
    <citation type="submission" date="2016-06" db="UniProtKB">
        <authorList>
            <consortium name="WormBaseParasite"/>
        </authorList>
    </citation>
    <scope>IDENTIFICATION</scope>
</reference>
<dbReference type="Proteomes" id="UP000267606">
    <property type="component" value="Unassembled WGS sequence"/>
</dbReference>
<dbReference type="WBParaSite" id="OFLC_0000539801-mRNA-1">
    <property type="protein sequence ID" value="OFLC_0000539801-mRNA-1"/>
    <property type="gene ID" value="OFLC_0000539801"/>
</dbReference>
<dbReference type="GO" id="GO:0098793">
    <property type="term" value="C:presynapse"/>
    <property type="evidence" value="ECO:0007669"/>
    <property type="project" value="GOC"/>
</dbReference>
<proteinExistence type="predicted"/>
<dbReference type="InterPro" id="IPR033616">
    <property type="entry name" value="BLTP1"/>
</dbReference>
<dbReference type="EMBL" id="UZAJ01004617">
    <property type="protein sequence ID" value="VDO43005.1"/>
    <property type="molecule type" value="Genomic_DNA"/>
</dbReference>
<dbReference type="PANTHER" id="PTHR31640">
    <property type="entry name" value="TRANSMEMBRANE PROTEIN KIAA1109"/>
    <property type="match status" value="1"/>
</dbReference>
<sequence length="209" mass="24563">MDSIFTSNQKAQIHTEKLRDVKSEVLCSVICDFHHPLGVQTDLTTQINFLPELLRSYFIEQDKEIEKKLGKSSIAKQTEKDENKKSDQRKYICKQWKVDPKILFIDKVKWDPPVIDEILRKLQKEGLRQMSRNGPELRNWVGKKRLTLIKNDEKKLLLFKIFDHRNSIPKVVQRYVMDHYDMFASKALFLIVKVAKEASVKSDPISIHL</sequence>
<gene>
    <name evidence="1" type="ORF">OFLC_LOCUS5399</name>
</gene>
<protein>
    <submittedName>
        <fullName evidence="3">3'-5' exonuclease domain-containing protein</fullName>
    </submittedName>
</protein>
<name>A0A183HD37_9BILA</name>
<dbReference type="PANTHER" id="PTHR31640:SF1">
    <property type="entry name" value="BRIDGE-LIKE LIPID TRANSFER PROTEIN FAMILY MEMBER 1"/>
    <property type="match status" value="1"/>
</dbReference>
<keyword evidence="2" id="KW-1185">Reference proteome</keyword>
<dbReference type="GO" id="GO:0048488">
    <property type="term" value="P:synaptic vesicle endocytosis"/>
    <property type="evidence" value="ECO:0007669"/>
    <property type="project" value="TreeGrafter"/>
</dbReference>
<evidence type="ECO:0000313" key="3">
    <source>
        <dbReference type="WBParaSite" id="OFLC_0000539801-mRNA-1"/>
    </source>
</evidence>